<keyword evidence="1" id="KW-0472">Membrane</keyword>
<name>A0ACA9Y016_9ASCO</name>
<keyword evidence="1" id="KW-0812">Transmembrane</keyword>
<sequence>MIDDEVRLPHWVYTLSFYSSIISSLIVVLSIFLHLMNYRRPFQQRLMIRIQLIIPLFALSCYCMLINSESYFNKFILEPVREIYEAFVIYTFFSLLSDMLGGERAIIIRTSGRKPVSHPGLLKYVFHDVDISDSTTFLIFKRGILQYVWIKPFLCFGILFTEFLGVYNINAISAESMYLWLMIIYNTSVSISLYCLAMFWKILWDDLKPFNPVGKFLCVKLIIFASYWQGILLAILNYFGLIPGSENTDASKANSNIGLSIQNALLCFELIFFAAGHWVSFTYKPFTLSQIPNARLKFYYALRDMFGIKDLIQDFKLTFYGDHYKDYKAFDSVNALVQHPSSKSRMKKINQGLRYHFDGKHKHWVAFNHNDSKSIIENATIGSDSLYAPSINTSTRGIHTTSPKSQSPPTSPVIGSSIFSGSEVLGGFPITESLNNEEFNYDNEMLEEDENFYHSAYNTINNYRLDQTEVKEIINYPVVENIVDSHLYGYKVRKLRESRKSSVERGRSLTRSNYDYGSV</sequence>
<evidence type="ECO:0000313" key="2">
    <source>
        <dbReference type="Proteomes" id="UP001152531"/>
    </source>
</evidence>
<keyword evidence="2" id="KW-1185">Reference proteome</keyword>
<proteinExistence type="predicted"/>
<reference evidence="1" key="1">
    <citation type="submission" date="2022-06" db="EMBL/GenBank/DDBJ databases">
        <authorList>
            <person name="Legras J.-L."/>
            <person name="Devillers H."/>
            <person name="Grondin C."/>
        </authorList>
    </citation>
    <scope>NUCLEOTIDE SEQUENCE</scope>
    <source>
        <strain evidence="1">CLIB 1444</strain>
    </source>
</reference>
<dbReference type="Proteomes" id="UP001152531">
    <property type="component" value="Unassembled WGS sequence"/>
</dbReference>
<organism evidence="1 2">
    <name type="scientific">[Candida] jaroonii</name>
    <dbReference type="NCBI Taxonomy" id="467808"/>
    <lineage>
        <taxon>Eukaryota</taxon>
        <taxon>Fungi</taxon>
        <taxon>Dikarya</taxon>
        <taxon>Ascomycota</taxon>
        <taxon>Saccharomycotina</taxon>
        <taxon>Pichiomycetes</taxon>
        <taxon>Debaryomycetaceae</taxon>
        <taxon>Yamadazyma</taxon>
    </lineage>
</organism>
<evidence type="ECO:0000313" key="1">
    <source>
        <dbReference type="EMBL" id="CAH6718222.1"/>
    </source>
</evidence>
<gene>
    <name evidence="1" type="ORF">CLIB1444_01S01882</name>
</gene>
<dbReference type="EMBL" id="CALSDN010000001">
    <property type="protein sequence ID" value="CAH6718222.1"/>
    <property type="molecule type" value="Genomic_DNA"/>
</dbReference>
<comment type="caution">
    <text evidence="1">The sequence shown here is derived from an EMBL/GenBank/DDBJ whole genome shotgun (WGS) entry which is preliminary data.</text>
</comment>
<accession>A0ACA9Y016</accession>
<protein>
    <submittedName>
        <fullName evidence="1">Transmembrane protein 184 homolog</fullName>
    </submittedName>
</protein>